<evidence type="ECO:0000313" key="3">
    <source>
        <dbReference type="Proteomes" id="UP001152888"/>
    </source>
</evidence>
<reference evidence="2" key="1">
    <citation type="submission" date="2022-03" db="EMBL/GenBank/DDBJ databases">
        <authorList>
            <person name="Sayadi A."/>
        </authorList>
    </citation>
    <scope>NUCLEOTIDE SEQUENCE</scope>
</reference>
<dbReference type="AlphaFoldDB" id="A0A9P0MGE3"/>
<gene>
    <name evidence="2" type="ORF">ACAOBT_LOCUS32544</name>
</gene>
<protein>
    <submittedName>
        <fullName evidence="2">Uncharacterized protein</fullName>
    </submittedName>
</protein>
<feature type="compositionally biased region" description="Basic and acidic residues" evidence="1">
    <location>
        <begin position="163"/>
        <end position="174"/>
    </location>
</feature>
<dbReference type="EMBL" id="CAKOFQ010008131">
    <property type="protein sequence ID" value="CAH2011989.1"/>
    <property type="molecule type" value="Genomic_DNA"/>
</dbReference>
<name>A0A9P0MGE3_ACAOB</name>
<evidence type="ECO:0000256" key="1">
    <source>
        <dbReference type="SAM" id="MobiDB-lite"/>
    </source>
</evidence>
<evidence type="ECO:0000313" key="2">
    <source>
        <dbReference type="EMBL" id="CAH2011989.1"/>
    </source>
</evidence>
<dbReference type="OrthoDB" id="6766179at2759"/>
<comment type="caution">
    <text evidence="2">The sequence shown here is derived from an EMBL/GenBank/DDBJ whole genome shotgun (WGS) entry which is preliminary data.</text>
</comment>
<sequence>MIGATLSDLRALVISLQEEINALKSTRTDTAQISPSVDYEDIIQEINDIQSRKKKLIIFGVQESADQSNAQKRAHDTEQVKKILQVLDRDVNADSIKPIRLGSIKAGIMRPMKITLGDEDDVRACIKSASNLKRSNVFSRTSISFDRTPRQILHYKKLKQEMEERSARGEDGSKIKYARGVPRIVSEN</sequence>
<feature type="region of interest" description="Disordered" evidence="1">
    <location>
        <begin position="163"/>
        <end position="188"/>
    </location>
</feature>
<dbReference type="Proteomes" id="UP001152888">
    <property type="component" value="Unassembled WGS sequence"/>
</dbReference>
<proteinExistence type="predicted"/>
<accession>A0A9P0MGE3</accession>
<keyword evidence="3" id="KW-1185">Reference proteome</keyword>
<organism evidence="2 3">
    <name type="scientific">Acanthoscelides obtectus</name>
    <name type="common">Bean weevil</name>
    <name type="synonym">Bruchus obtectus</name>
    <dbReference type="NCBI Taxonomy" id="200917"/>
    <lineage>
        <taxon>Eukaryota</taxon>
        <taxon>Metazoa</taxon>
        <taxon>Ecdysozoa</taxon>
        <taxon>Arthropoda</taxon>
        <taxon>Hexapoda</taxon>
        <taxon>Insecta</taxon>
        <taxon>Pterygota</taxon>
        <taxon>Neoptera</taxon>
        <taxon>Endopterygota</taxon>
        <taxon>Coleoptera</taxon>
        <taxon>Polyphaga</taxon>
        <taxon>Cucujiformia</taxon>
        <taxon>Chrysomeloidea</taxon>
        <taxon>Chrysomelidae</taxon>
        <taxon>Bruchinae</taxon>
        <taxon>Bruchini</taxon>
        <taxon>Acanthoscelides</taxon>
    </lineage>
</organism>